<protein>
    <recommendedName>
        <fullName evidence="7">TLC domain-containing protein</fullName>
    </recommendedName>
</protein>
<evidence type="ECO:0000256" key="1">
    <source>
        <dbReference type="ARBA" id="ARBA00004141"/>
    </source>
</evidence>
<accession>A0AAV2PUQ5</accession>
<feature type="transmembrane region" description="Helical" evidence="6">
    <location>
        <begin position="91"/>
        <end position="114"/>
    </location>
</feature>
<evidence type="ECO:0000256" key="5">
    <source>
        <dbReference type="PROSITE-ProRule" id="PRU00205"/>
    </source>
</evidence>
<name>A0AAV2PUQ5_MEGNR</name>
<dbReference type="PROSITE" id="PS50922">
    <property type="entry name" value="TLC"/>
    <property type="match status" value="1"/>
</dbReference>
<keyword evidence="4 5" id="KW-0472">Membrane</keyword>
<comment type="subcellular location">
    <subcellularLocation>
        <location evidence="1">Membrane</location>
        <topology evidence="1">Multi-pass membrane protein</topology>
    </subcellularLocation>
</comment>
<dbReference type="GO" id="GO:0005783">
    <property type="term" value="C:endoplasmic reticulum"/>
    <property type="evidence" value="ECO:0007669"/>
    <property type="project" value="TreeGrafter"/>
</dbReference>
<keyword evidence="9" id="KW-1185">Reference proteome</keyword>
<feature type="transmembrane region" description="Helical" evidence="6">
    <location>
        <begin position="183"/>
        <end position="209"/>
    </location>
</feature>
<keyword evidence="2 5" id="KW-0812">Transmembrane</keyword>
<dbReference type="SMART" id="SM00724">
    <property type="entry name" value="TLC"/>
    <property type="match status" value="1"/>
</dbReference>
<dbReference type="Pfam" id="PF03798">
    <property type="entry name" value="TRAM_LAG1_CLN8"/>
    <property type="match status" value="1"/>
</dbReference>
<sequence length="269" mass="30315">MLRMEGQYAIGAYALAGWMALYLLISLALRCWNRTKDLSDLHRAHVTEGFVSGVQGIACGLVGLVIVYTCWHDVMGAKMNLAFTYSSIGTAYFYYDLWAMYYSNSLKLVGASFIKRFISYLCSQPLMIAHHMVIIVLLFPAMVYHSPMGHFFVGCFFCTELSTPFVNARIIMSRIGLKSSKIYIANGFLMLILFSMCRVALFPIMYAVYLSQQTKTPSHIQALIDIPIKCHLSCAVVLAPQLYWLNLMVRGAVTILKKDAPTALMEKYD</sequence>
<evidence type="ECO:0000256" key="2">
    <source>
        <dbReference type="ARBA" id="ARBA00022692"/>
    </source>
</evidence>
<dbReference type="GO" id="GO:0016020">
    <property type="term" value="C:membrane"/>
    <property type="evidence" value="ECO:0007669"/>
    <property type="project" value="UniProtKB-SubCell"/>
</dbReference>
<feature type="transmembrane region" description="Helical" evidence="6">
    <location>
        <begin position="6"/>
        <end position="29"/>
    </location>
</feature>
<feature type="transmembrane region" description="Helical" evidence="6">
    <location>
        <begin position="50"/>
        <end position="71"/>
    </location>
</feature>
<evidence type="ECO:0000256" key="3">
    <source>
        <dbReference type="ARBA" id="ARBA00022989"/>
    </source>
</evidence>
<feature type="transmembrane region" description="Helical" evidence="6">
    <location>
        <begin position="151"/>
        <end position="171"/>
    </location>
</feature>
<feature type="domain" description="TLC" evidence="7">
    <location>
        <begin position="41"/>
        <end position="257"/>
    </location>
</feature>
<evidence type="ECO:0000313" key="9">
    <source>
        <dbReference type="Proteomes" id="UP001497623"/>
    </source>
</evidence>
<dbReference type="InterPro" id="IPR050846">
    <property type="entry name" value="TLCD"/>
</dbReference>
<dbReference type="PANTHER" id="PTHR13439">
    <property type="entry name" value="CT120 PROTEIN"/>
    <property type="match status" value="1"/>
</dbReference>
<evidence type="ECO:0000256" key="6">
    <source>
        <dbReference type="SAM" id="Phobius"/>
    </source>
</evidence>
<evidence type="ECO:0000259" key="7">
    <source>
        <dbReference type="PROSITE" id="PS50922"/>
    </source>
</evidence>
<gene>
    <name evidence="8" type="ORF">MNOR_LOCUS4872</name>
</gene>
<evidence type="ECO:0000256" key="4">
    <source>
        <dbReference type="ARBA" id="ARBA00023136"/>
    </source>
</evidence>
<proteinExistence type="predicted"/>
<dbReference type="GO" id="GO:0055088">
    <property type="term" value="P:lipid homeostasis"/>
    <property type="evidence" value="ECO:0007669"/>
    <property type="project" value="TreeGrafter"/>
</dbReference>
<dbReference type="AlphaFoldDB" id="A0AAV2PUQ5"/>
<dbReference type="Proteomes" id="UP001497623">
    <property type="component" value="Unassembled WGS sequence"/>
</dbReference>
<evidence type="ECO:0000313" key="8">
    <source>
        <dbReference type="EMBL" id="CAL4065544.1"/>
    </source>
</evidence>
<keyword evidence="3 6" id="KW-1133">Transmembrane helix</keyword>
<reference evidence="8 9" key="1">
    <citation type="submission" date="2024-05" db="EMBL/GenBank/DDBJ databases">
        <authorList>
            <person name="Wallberg A."/>
        </authorList>
    </citation>
    <scope>NUCLEOTIDE SEQUENCE [LARGE SCALE GENOMIC DNA]</scope>
</reference>
<dbReference type="InterPro" id="IPR006634">
    <property type="entry name" value="TLC-dom"/>
</dbReference>
<dbReference type="EMBL" id="CAXKWB010001814">
    <property type="protein sequence ID" value="CAL4065544.1"/>
    <property type="molecule type" value="Genomic_DNA"/>
</dbReference>
<organism evidence="8 9">
    <name type="scientific">Meganyctiphanes norvegica</name>
    <name type="common">Northern krill</name>
    <name type="synonym">Thysanopoda norvegica</name>
    <dbReference type="NCBI Taxonomy" id="48144"/>
    <lineage>
        <taxon>Eukaryota</taxon>
        <taxon>Metazoa</taxon>
        <taxon>Ecdysozoa</taxon>
        <taxon>Arthropoda</taxon>
        <taxon>Crustacea</taxon>
        <taxon>Multicrustacea</taxon>
        <taxon>Malacostraca</taxon>
        <taxon>Eumalacostraca</taxon>
        <taxon>Eucarida</taxon>
        <taxon>Euphausiacea</taxon>
        <taxon>Euphausiidae</taxon>
        <taxon>Meganyctiphanes</taxon>
    </lineage>
</organism>
<feature type="transmembrane region" description="Helical" evidence="6">
    <location>
        <begin position="126"/>
        <end position="145"/>
    </location>
</feature>
<comment type="caution">
    <text evidence="8">The sequence shown here is derived from an EMBL/GenBank/DDBJ whole genome shotgun (WGS) entry which is preliminary data.</text>
</comment>
<dbReference type="PANTHER" id="PTHR13439:SF66">
    <property type="entry name" value="BCDNA.GH12326"/>
    <property type="match status" value="1"/>
</dbReference>